<feature type="region of interest" description="Disordered" evidence="2">
    <location>
        <begin position="670"/>
        <end position="737"/>
    </location>
</feature>
<sequence length="1286" mass="143611">MEPTAANNVLITQPEIPSQNPSVRSKRRDTASPTSIKNLLDTLGKDTLTASKKSSQRNENSRKTISPNQMKQFLQEIQGMPFLDKPTKSSEETRQKELNTAFTEAFFSSELLPSADKSDDKLSIQKSQPIISDKSDGRDLTLEPDDAQAFLEELKRTENELMSKQIEASTSPKLQESIEAGGQRDRRTLDVEELYAMETAIRKEQSVNQEADEEYPQASTPPRLLLSEEVCVDVEIEPLNHISTSLERTEEPMDIDIERKIVEEFAELRAATLQVAKVKETKSTEMENPPESIHLDNRSEIISNQEKPSGPNLVPEKHYQIPIESLTETGDEEAADSAPSSSMPTSQSLSVVTISETDNGSSVMPQMHPTDVPAKTRAESLSLYSPPPTRLQTKVSLRSCLSSVKKPKRLRELTPNKTVNFGPPQGIEFNYGSPVISMTPMCANTAKAMFPVEQASTASVSSDEDMETSLNTSILDNANAQSESSDEEKERKHEPQQRSSTENAPKQRRFSLKGVTPLENIANARRQRRNSIGVKQSTPTGSLRNSDSQNQKDAQPSQSVVLQPQSRLAFADSSASSDGEDMDITGEYSNHFNISAALIQRGSAHKSSEPNTSTLENAFLAPTAEKSSTQKGYRRQSSLVSSLGGSPSPEPTVELGTLEDLVTEAARLEQETVANENAKVNEEDETIDPQEMHKDDSTEINPSLENLDDTVADEMKGSQTRSLDPISEGDENSVTSTSMMSVVVSEDEDTLEHRKSVVVNLSSHFNRMESTTTTISAQKDQSEKVPEIVADTHAETPKSKKKQFQSPPRVTRTNRTCEQLYEMLQLDAIDLDTIDSKVPNLSLLDDIDTLIASCCNAACSELIETSIDELTTWNSAMDESLVLISKELVSAAFGSENLPLDVIETIQAVGRTTADTMQSEFYQWREKAEKNCIEKLTLTLSKMEQDVKQLHGQISTIKEFELNELEALEELVDKERKWSQLLDAMEEQEGVEMEYKQTMQELQEECSSLRLDTSVIKQRIAQAENDLETPPMQMAEIQTLSSQVFWLEQKYELQQRLTFWKVRIITSSSFSAETNFTDVIFSSYVRVDVRFGDNSHAVMQISATLNHPYVDSGVKRRKLGQSKTRPDAVCLLARHLLQTESLEAIITDANQTCGKPITATENLRQLEMYLLHCYRLFRDLRKLSTHYTLHYEDNTLWIDFVHFDSKTPIGSRRPYKFSVGFAFCDTVDLSSQCKSPQLVAQPLVETRYGSISEQMVWSLLPSNTDVLALDMLPHICARLSSISTAT</sequence>
<reference evidence="3" key="2">
    <citation type="submission" date="2011-02" db="EMBL/GenBank/DDBJ databases">
        <authorList>
            <person name="MacLean D."/>
        </authorList>
    </citation>
    <scope>NUCLEOTIDE SEQUENCE</scope>
</reference>
<feature type="compositionally biased region" description="Polar residues" evidence="2">
    <location>
        <begin position="473"/>
        <end position="483"/>
    </location>
</feature>
<dbReference type="EMBL" id="FR824099">
    <property type="protein sequence ID" value="CCA18650.1"/>
    <property type="molecule type" value="Genomic_DNA"/>
</dbReference>
<feature type="region of interest" description="Disordered" evidence="2">
    <location>
        <begin position="114"/>
        <end position="140"/>
    </location>
</feature>
<evidence type="ECO:0000256" key="1">
    <source>
        <dbReference type="SAM" id="Coils"/>
    </source>
</evidence>
<feature type="compositionally biased region" description="Polar residues" evidence="2">
    <location>
        <begin position="1"/>
        <end position="23"/>
    </location>
</feature>
<feature type="compositionally biased region" description="Polar residues" evidence="2">
    <location>
        <begin position="533"/>
        <end position="554"/>
    </location>
</feature>
<feature type="coiled-coil region" evidence="1">
    <location>
        <begin position="933"/>
        <end position="1012"/>
    </location>
</feature>
<gene>
    <name evidence="3" type="primary">AlNc14C54G4159</name>
    <name evidence="3" type="ORF">ALNC14_047930</name>
</gene>
<accession>F0WBX1</accession>
<organism evidence="3">
    <name type="scientific">Albugo laibachii Nc14</name>
    <dbReference type="NCBI Taxonomy" id="890382"/>
    <lineage>
        <taxon>Eukaryota</taxon>
        <taxon>Sar</taxon>
        <taxon>Stramenopiles</taxon>
        <taxon>Oomycota</taxon>
        <taxon>Peronosporomycetes</taxon>
        <taxon>Albuginales</taxon>
        <taxon>Albuginaceae</taxon>
        <taxon>Albugo</taxon>
    </lineage>
</organism>
<feature type="region of interest" description="Disordered" evidence="2">
    <location>
        <begin position="1"/>
        <end position="68"/>
    </location>
</feature>
<feature type="compositionally biased region" description="Low complexity" evidence="2">
    <location>
        <begin position="337"/>
        <end position="348"/>
    </location>
</feature>
<feature type="compositionally biased region" description="Low complexity" evidence="2">
    <location>
        <begin position="637"/>
        <end position="647"/>
    </location>
</feature>
<evidence type="ECO:0000256" key="2">
    <source>
        <dbReference type="SAM" id="MobiDB-lite"/>
    </source>
</evidence>
<feature type="region of interest" description="Disordered" evidence="2">
    <location>
        <begin position="329"/>
        <end position="348"/>
    </location>
</feature>
<feature type="compositionally biased region" description="Polar residues" evidence="2">
    <location>
        <begin position="164"/>
        <end position="174"/>
    </location>
</feature>
<feature type="region of interest" description="Disordered" evidence="2">
    <location>
        <begin position="164"/>
        <end position="184"/>
    </location>
</feature>
<feature type="region of interest" description="Disordered" evidence="2">
    <location>
        <begin position="622"/>
        <end position="653"/>
    </location>
</feature>
<reference evidence="3" key="1">
    <citation type="journal article" date="2011" name="PLoS Biol.">
        <title>Gene gain and loss during evolution of obligate parasitism in the white rust pathogen of Arabidopsis thaliana.</title>
        <authorList>
            <person name="Kemen E."/>
            <person name="Gardiner A."/>
            <person name="Schultz-Larsen T."/>
            <person name="Kemen A.C."/>
            <person name="Balmuth A.L."/>
            <person name="Robert-Seilaniantz A."/>
            <person name="Bailey K."/>
            <person name="Holub E."/>
            <person name="Studholme D.J."/>
            <person name="Maclean D."/>
            <person name="Jones J.D."/>
        </authorList>
    </citation>
    <scope>NUCLEOTIDE SEQUENCE</scope>
</reference>
<keyword evidence="1" id="KW-0175">Coiled coil</keyword>
<evidence type="ECO:0000313" key="3">
    <source>
        <dbReference type="EMBL" id="CCA18650.1"/>
    </source>
</evidence>
<feature type="region of interest" description="Disordered" evidence="2">
    <location>
        <begin position="473"/>
        <end position="586"/>
    </location>
</feature>
<name>F0WBX1_9STRA</name>
<proteinExistence type="predicted"/>
<dbReference type="HOGENOM" id="CLU_262675_0_0_1"/>
<feature type="compositionally biased region" description="Low complexity" evidence="2">
    <location>
        <begin position="555"/>
        <end position="566"/>
    </location>
</feature>
<feature type="region of interest" description="Disordered" evidence="2">
    <location>
        <begin position="792"/>
        <end position="811"/>
    </location>
</feature>
<protein>
    <submittedName>
        <fullName evidence="3">Uncharacterized protein AlNc14C54G4159</fullName>
    </submittedName>
</protein>